<feature type="compositionally biased region" description="Acidic residues" evidence="4">
    <location>
        <begin position="293"/>
        <end position="305"/>
    </location>
</feature>
<feature type="compositionally biased region" description="Acidic residues" evidence="4">
    <location>
        <begin position="258"/>
        <end position="284"/>
    </location>
</feature>
<evidence type="ECO:0000313" key="7">
    <source>
        <dbReference type="Proteomes" id="UP000703269"/>
    </source>
</evidence>
<evidence type="ECO:0000256" key="2">
    <source>
        <dbReference type="PROSITE-ProRule" id="PRU00035"/>
    </source>
</evidence>
<dbReference type="Pfam" id="PF00439">
    <property type="entry name" value="Bromodomain"/>
    <property type="match status" value="1"/>
</dbReference>
<accession>A0A9P3L7A4</accession>
<feature type="compositionally biased region" description="Basic and acidic residues" evidence="4">
    <location>
        <begin position="308"/>
        <end position="336"/>
    </location>
</feature>
<dbReference type="GO" id="GO:0006325">
    <property type="term" value="P:chromatin organization"/>
    <property type="evidence" value="ECO:0007669"/>
    <property type="project" value="UniProtKB-ARBA"/>
</dbReference>
<dbReference type="InterPro" id="IPR036427">
    <property type="entry name" value="Bromodomain-like_sf"/>
</dbReference>
<dbReference type="EMBL" id="BPQB01000001">
    <property type="protein sequence ID" value="GJE84851.1"/>
    <property type="molecule type" value="Genomic_DNA"/>
</dbReference>
<proteinExistence type="predicted"/>
<dbReference type="PRINTS" id="PR00503">
    <property type="entry name" value="BROMODOMAIN"/>
</dbReference>
<dbReference type="AlphaFoldDB" id="A0A9P3L7A4"/>
<dbReference type="SMART" id="SM00297">
    <property type="entry name" value="BROMO"/>
    <property type="match status" value="1"/>
</dbReference>
<dbReference type="Proteomes" id="UP000703269">
    <property type="component" value="Unassembled WGS sequence"/>
</dbReference>
<dbReference type="SUPFAM" id="SSF47370">
    <property type="entry name" value="Bromodomain"/>
    <property type="match status" value="1"/>
</dbReference>
<organism evidence="6 7">
    <name type="scientific">Phanerochaete sordida</name>
    <dbReference type="NCBI Taxonomy" id="48140"/>
    <lineage>
        <taxon>Eukaryota</taxon>
        <taxon>Fungi</taxon>
        <taxon>Dikarya</taxon>
        <taxon>Basidiomycota</taxon>
        <taxon>Agaricomycotina</taxon>
        <taxon>Agaricomycetes</taxon>
        <taxon>Polyporales</taxon>
        <taxon>Phanerochaetaceae</taxon>
        <taxon>Phanerochaete</taxon>
    </lineage>
</organism>
<dbReference type="CDD" id="cd04369">
    <property type="entry name" value="Bromodomain"/>
    <property type="match status" value="1"/>
</dbReference>
<dbReference type="Gene3D" id="1.20.920.10">
    <property type="entry name" value="Bromodomain-like"/>
    <property type="match status" value="1"/>
</dbReference>
<dbReference type="InterPro" id="IPR001487">
    <property type="entry name" value="Bromodomain"/>
</dbReference>
<comment type="caution">
    <text evidence="6">The sequence shown here is derived from an EMBL/GenBank/DDBJ whole genome shotgun (WGS) entry which is preliminary data.</text>
</comment>
<evidence type="ECO:0000256" key="1">
    <source>
        <dbReference type="ARBA" id="ARBA00023117"/>
    </source>
</evidence>
<keyword evidence="7" id="KW-1185">Reference proteome</keyword>
<evidence type="ECO:0000259" key="5">
    <source>
        <dbReference type="PROSITE" id="PS50014"/>
    </source>
</evidence>
<dbReference type="OrthoDB" id="1742084at2759"/>
<feature type="compositionally biased region" description="Low complexity" evidence="4">
    <location>
        <begin position="172"/>
        <end position="185"/>
    </location>
</feature>
<keyword evidence="1 2" id="KW-0103">Bromodomain</keyword>
<feature type="domain" description="Bromo" evidence="5">
    <location>
        <begin position="375"/>
        <end position="445"/>
    </location>
</feature>
<keyword evidence="3" id="KW-0175">Coiled coil</keyword>
<feature type="region of interest" description="Disordered" evidence="4">
    <location>
        <begin position="156"/>
        <end position="356"/>
    </location>
</feature>
<evidence type="ECO:0000313" key="6">
    <source>
        <dbReference type="EMBL" id="GJE84851.1"/>
    </source>
</evidence>
<sequence length="481" mass="54168">MATGKTSKRVRETALDTENWNTVERLILSQAIYEFGADNMPQVATLLGSHTMISRPHHFFTAETCSTVFEKLMEDANIARPDTAHARAPEVKQLATIYYQKRTQELKDAIEEEESKFKQLVKEIDDIRAGRWDDRIRQSAEAEPVPIVEALTREETAMEEDVQTSNTPPQPSEVAVSEARAVSAEGSKPPSPQPEVLEQDAATIPEELETQEDVLPEVATEPPPSDAVDVEAEGVPPAEEVEGPEVEIVEEIIRSPEAPEEQENIESAETLPDNEEEPSPEQEESIVVQEEPPIPEDVDMADSPEAEISLREAMGKRKASEAPSEVRDRKRQREDSEAIDEDEAGPSVTKGRRKNQVVADKKFQNVINMLHSSISQHRFGNIFHNPIKKQDAADYHDIVKRPMDLKTIKARVKDGTISNALEFQRDIYLMFANAMVYNRPGSEIHAMAEEMMLESEAQINQFRRTQVQIEQLRNTDGYPRI</sequence>
<dbReference type="PANTHER" id="PTHR15398">
    <property type="entry name" value="BROMODOMAIN-CONTAINING PROTEIN 8"/>
    <property type="match status" value="1"/>
</dbReference>
<feature type="coiled-coil region" evidence="3">
    <location>
        <begin position="103"/>
        <end position="130"/>
    </location>
</feature>
<feature type="compositionally biased region" description="Acidic residues" evidence="4">
    <location>
        <begin position="206"/>
        <end position="215"/>
    </location>
</feature>
<dbReference type="PROSITE" id="PS50014">
    <property type="entry name" value="BROMODOMAIN_2"/>
    <property type="match status" value="1"/>
</dbReference>
<name>A0A9P3L7A4_9APHY</name>
<evidence type="ECO:0000256" key="4">
    <source>
        <dbReference type="SAM" id="MobiDB-lite"/>
    </source>
</evidence>
<dbReference type="GO" id="GO:0035267">
    <property type="term" value="C:NuA4 histone acetyltransferase complex"/>
    <property type="evidence" value="ECO:0007669"/>
    <property type="project" value="TreeGrafter"/>
</dbReference>
<gene>
    <name evidence="6" type="ORF">PsYK624_009270</name>
</gene>
<feature type="compositionally biased region" description="Acidic residues" evidence="4">
    <location>
        <begin position="239"/>
        <end position="250"/>
    </location>
</feature>
<protein>
    <submittedName>
        <fullName evidence="6">Bromodomain-domain-containing protein</fullName>
    </submittedName>
</protein>
<evidence type="ECO:0000256" key="3">
    <source>
        <dbReference type="SAM" id="Coils"/>
    </source>
</evidence>
<dbReference type="PANTHER" id="PTHR15398:SF4">
    <property type="entry name" value="BROMODOMAIN-CONTAINING PROTEIN 8 ISOFORM X1"/>
    <property type="match status" value="1"/>
</dbReference>
<reference evidence="6 7" key="1">
    <citation type="submission" date="2021-08" db="EMBL/GenBank/DDBJ databases">
        <title>Draft Genome Sequence of Phanerochaete sordida strain YK-624.</title>
        <authorList>
            <person name="Mori T."/>
            <person name="Dohra H."/>
            <person name="Suzuki T."/>
            <person name="Kawagishi H."/>
            <person name="Hirai H."/>
        </authorList>
    </citation>
    <scope>NUCLEOTIDE SEQUENCE [LARGE SCALE GENOMIC DNA]</scope>
    <source>
        <strain evidence="6 7">YK-624</strain>
    </source>
</reference>